<dbReference type="PRINTS" id="PR01021">
    <property type="entry name" value="OMPADOMAIN"/>
</dbReference>
<comment type="subunit">
    <text evidence="8">The Tol-Pal system is composed of five core proteins: the inner membrane proteins TolA, TolQ and TolR, the periplasmic protein TolB and the outer membrane protein Pal. They form a network linking the inner and outer membranes and the peptidoglycan layer.</text>
</comment>
<dbReference type="EMBL" id="CP031337">
    <property type="protein sequence ID" value="AXK38665.1"/>
    <property type="molecule type" value="Genomic_DNA"/>
</dbReference>
<evidence type="ECO:0000256" key="10">
    <source>
        <dbReference type="SAM" id="SignalP"/>
    </source>
</evidence>
<protein>
    <recommendedName>
        <fullName evidence="8">Peptidoglycan-associated lipoprotein</fullName>
        <shortName evidence="8">PAL</shortName>
    </recommendedName>
</protein>
<evidence type="ECO:0000256" key="7">
    <source>
        <dbReference type="ARBA" id="ARBA00023306"/>
    </source>
</evidence>
<feature type="chain" id="PRO_5016939498" description="Peptidoglycan-associated lipoprotein" evidence="10">
    <location>
        <begin position="18"/>
        <end position="171"/>
    </location>
</feature>
<feature type="region of interest" description="Disordered" evidence="9">
    <location>
        <begin position="142"/>
        <end position="171"/>
    </location>
</feature>
<comment type="similarity">
    <text evidence="8">Belongs to the Pal lipoprotein family.</text>
</comment>
<dbReference type="CDD" id="cd07185">
    <property type="entry name" value="OmpA_C-like"/>
    <property type="match status" value="1"/>
</dbReference>
<dbReference type="KEGG" id="ccah:DWG20_04040"/>
<accession>A0A345Y413</accession>
<dbReference type="InterPro" id="IPR050330">
    <property type="entry name" value="Bact_OuterMem_StrucFunc"/>
</dbReference>
<evidence type="ECO:0000256" key="2">
    <source>
        <dbReference type="ARBA" id="ARBA00022729"/>
    </source>
</evidence>
<keyword evidence="4 8" id="KW-0564">Palmitate</keyword>
<dbReference type="PANTHER" id="PTHR30329">
    <property type="entry name" value="STATOR ELEMENT OF FLAGELLAR MOTOR COMPLEX"/>
    <property type="match status" value="1"/>
</dbReference>
<dbReference type="InterPro" id="IPR039001">
    <property type="entry name" value="Pal"/>
</dbReference>
<evidence type="ECO:0000256" key="1">
    <source>
        <dbReference type="ARBA" id="ARBA00022618"/>
    </source>
</evidence>
<dbReference type="InterPro" id="IPR006664">
    <property type="entry name" value="OMP_bac"/>
</dbReference>
<dbReference type="HAMAP" id="MF_02204">
    <property type="entry name" value="Pal"/>
    <property type="match status" value="1"/>
</dbReference>
<feature type="region of interest" description="Disordered" evidence="9">
    <location>
        <begin position="30"/>
        <end position="56"/>
    </location>
</feature>
<keyword evidence="2 8" id="KW-0732">Signal</keyword>
<evidence type="ECO:0000313" key="12">
    <source>
        <dbReference type="EMBL" id="AXK38665.1"/>
    </source>
</evidence>
<dbReference type="AlphaFoldDB" id="A0A345Y413"/>
<evidence type="ECO:0000256" key="3">
    <source>
        <dbReference type="ARBA" id="ARBA00023136"/>
    </source>
</evidence>
<dbReference type="PROSITE" id="PS51257">
    <property type="entry name" value="PROKAR_LIPOPROTEIN"/>
    <property type="match status" value="1"/>
</dbReference>
<keyword evidence="1 8" id="KW-0132">Cell division</keyword>
<keyword evidence="5 8" id="KW-0998">Cell outer membrane</keyword>
<comment type="function">
    <text evidence="8">Part of the Tol-Pal system, which plays a role in outer membrane invagination during cell division and is important for maintaining outer membrane integrity.</text>
</comment>
<dbReference type="PROSITE" id="PS01068">
    <property type="entry name" value="OMPA_1"/>
    <property type="match status" value="1"/>
</dbReference>
<feature type="signal peptide" evidence="10">
    <location>
        <begin position="1"/>
        <end position="17"/>
    </location>
</feature>
<keyword evidence="6 8" id="KW-0449">Lipoprotein</keyword>
<evidence type="ECO:0000256" key="6">
    <source>
        <dbReference type="ARBA" id="ARBA00023288"/>
    </source>
</evidence>
<evidence type="ECO:0000256" key="8">
    <source>
        <dbReference type="HAMAP-Rule" id="MF_02204"/>
    </source>
</evidence>
<evidence type="ECO:0000313" key="13">
    <source>
        <dbReference type="Proteomes" id="UP000254537"/>
    </source>
</evidence>
<feature type="compositionally biased region" description="Basic and acidic residues" evidence="9">
    <location>
        <begin position="144"/>
        <end position="171"/>
    </location>
</feature>
<dbReference type="InterPro" id="IPR014169">
    <property type="entry name" value="Pal_lipo_C"/>
</dbReference>
<evidence type="ECO:0000256" key="4">
    <source>
        <dbReference type="ARBA" id="ARBA00023139"/>
    </source>
</evidence>
<evidence type="ECO:0000256" key="5">
    <source>
        <dbReference type="ARBA" id="ARBA00023237"/>
    </source>
</evidence>
<proteinExistence type="inferred from homology"/>
<dbReference type="InterPro" id="IPR006665">
    <property type="entry name" value="OmpA-like"/>
</dbReference>
<dbReference type="NCBIfam" id="TIGR02802">
    <property type="entry name" value="Pal_lipo"/>
    <property type="match status" value="1"/>
</dbReference>
<dbReference type="Pfam" id="PF00691">
    <property type="entry name" value="OmpA"/>
    <property type="match status" value="1"/>
</dbReference>
<dbReference type="InterPro" id="IPR006690">
    <property type="entry name" value="OMPA-like_CS"/>
</dbReference>
<dbReference type="PROSITE" id="PS51123">
    <property type="entry name" value="OMPA_2"/>
    <property type="match status" value="1"/>
</dbReference>
<reference evidence="12 13" key="1">
    <citation type="submission" date="2018-07" db="EMBL/GenBank/DDBJ databases">
        <title>Crenobacter cavernae sp. nov., isolated from a karst cave.</title>
        <authorList>
            <person name="Zhu H."/>
        </authorList>
    </citation>
    <scope>NUCLEOTIDE SEQUENCE [LARGE SCALE GENOMIC DNA]</scope>
    <source>
        <strain evidence="12 13">K1W11S-77</strain>
    </source>
</reference>
<keyword evidence="7 8" id="KW-0131">Cell cycle</keyword>
<gene>
    <name evidence="8 12" type="primary">pal</name>
    <name evidence="12" type="ORF">DWG20_04040</name>
</gene>
<dbReference type="GO" id="GO:0009279">
    <property type="term" value="C:cell outer membrane"/>
    <property type="evidence" value="ECO:0007669"/>
    <property type="project" value="UniProtKB-SubCell"/>
</dbReference>
<dbReference type="RefSeq" id="WP_115432600.1">
    <property type="nucleotide sequence ID" value="NZ_CP031337.1"/>
</dbReference>
<organism evidence="12 13">
    <name type="scientific">Crenobacter cavernae</name>
    <dbReference type="NCBI Taxonomy" id="2290923"/>
    <lineage>
        <taxon>Bacteria</taxon>
        <taxon>Pseudomonadati</taxon>
        <taxon>Pseudomonadota</taxon>
        <taxon>Betaproteobacteria</taxon>
        <taxon>Neisseriales</taxon>
        <taxon>Neisseriaceae</taxon>
        <taxon>Crenobacter</taxon>
    </lineage>
</organism>
<dbReference type="GO" id="GO:0051301">
    <property type="term" value="P:cell division"/>
    <property type="evidence" value="ECO:0007669"/>
    <property type="project" value="UniProtKB-UniRule"/>
</dbReference>
<sequence>MNLKTTLIGLSIVTALAACSTTKPADANANAGGAGANAGASTGAAGNAGALDPLKDPNSPLAKRSVYFDYDASSVKEQDKGTVSAHAGYLSANPAKGVQLQGNTDARGSREYNIALGQRRAEAVKKSLQVLGVKENQVEAVSYGKEKPRATGSADADHAENRRADIVYRGE</sequence>
<dbReference type="PANTHER" id="PTHR30329:SF21">
    <property type="entry name" value="LIPOPROTEIN YIAD-RELATED"/>
    <property type="match status" value="1"/>
</dbReference>
<evidence type="ECO:0000256" key="9">
    <source>
        <dbReference type="SAM" id="MobiDB-lite"/>
    </source>
</evidence>
<dbReference type="InterPro" id="IPR036737">
    <property type="entry name" value="OmpA-like_sf"/>
</dbReference>
<keyword evidence="3 8" id="KW-0472">Membrane</keyword>
<dbReference type="SUPFAM" id="SSF103088">
    <property type="entry name" value="OmpA-like"/>
    <property type="match status" value="1"/>
</dbReference>
<feature type="compositionally biased region" description="Low complexity" evidence="9">
    <location>
        <begin position="30"/>
        <end position="50"/>
    </location>
</feature>
<feature type="domain" description="OmpA-like" evidence="11">
    <location>
        <begin position="55"/>
        <end position="171"/>
    </location>
</feature>
<dbReference type="Proteomes" id="UP000254537">
    <property type="component" value="Chromosome"/>
</dbReference>
<comment type="subcellular location">
    <subcellularLocation>
        <location evidence="8">Cell outer membrane</location>
        <topology evidence="8">Lipid-anchor</topology>
    </subcellularLocation>
</comment>
<evidence type="ECO:0000259" key="11">
    <source>
        <dbReference type="PROSITE" id="PS51123"/>
    </source>
</evidence>
<dbReference type="OrthoDB" id="9809164at2"/>
<name>A0A345Y413_9NEIS</name>
<dbReference type="Gene3D" id="3.30.1330.60">
    <property type="entry name" value="OmpA-like domain"/>
    <property type="match status" value="1"/>
</dbReference>